<keyword evidence="3" id="KW-0804">Transcription</keyword>
<dbReference type="PANTHER" id="PTHR30363">
    <property type="entry name" value="HTH-TYPE TRANSCRIPTIONAL REGULATOR SRLR-RELATED"/>
    <property type="match status" value="1"/>
</dbReference>
<dbReference type="PATRIC" id="fig|1389415.4.peg.1298"/>
<dbReference type="InterPro" id="IPR018356">
    <property type="entry name" value="Tscrpt_reg_HTH_DeoR_CS"/>
</dbReference>
<keyword evidence="2" id="KW-0238">DNA-binding</keyword>
<dbReference type="Gene3D" id="3.40.50.1360">
    <property type="match status" value="1"/>
</dbReference>
<comment type="caution">
    <text evidence="5">The sequence shown here is derived from an EMBL/GenBank/DDBJ whole genome shotgun (WGS) entry which is preliminary data.</text>
</comment>
<evidence type="ECO:0000313" key="6">
    <source>
        <dbReference type="Proteomes" id="UP000017133"/>
    </source>
</evidence>
<dbReference type="Proteomes" id="UP000017133">
    <property type="component" value="Unassembled WGS sequence"/>
</dbReference>
<feature type="domain" description="HTH deoR-type" evidence="4">
    <location>
        <begin position="15"/>
        <end position="70"/>
    </location>
</feature>
<dbReference type="GO" id="GO:0003700">
    <property type="term" value="F:DNA-binding transcription factor activity"/>
    <property type="evidence" value="ECO:0007669"/>
    <property type="project" value="InterPro"/>
</dbReference>
<dbReference type="AlphaFoldDB" id="U7R2Q5"/>
<evidence type="ECO:0000256" key="3">
    <source>
        <dbReference type="ARBA" id="ARBA00023163"/>
    </source>
</evidence>
<dbReference type="InterPro" id="IPR050313">
    <property type="entry name" value="Carb_Metab_HTH_regulators"/>
</dbReference>
<dbReference type="Pfam" id="PF00455">
    <property type="entry name" value="DeoRC"/>
    <property type="match status" value="1"/>
</dbReference>
<keyword evidence="1" id="KW-0805">Transcription regulation</keyword>
<reference evidence="5 6" key="1">
    <citation type="submission" date="2013-10" db="EMBL/GenBank/DDBJ databases">
        <title>Whole Genome Shotgun Sequence of Photorhabdus temperata J3.</title>
        <authorList>
            <person name="Park G.-S."/>
            <person name="Hong S.-J."/>
            <person name="Shin J.-H."/>
        </authorList>
    </citation>
    <scope>NUCLEOTIDE SEQUENCE [LARGE SCALE GENOMIC DNA]</scope>
    <source>
        <strain evidence="5 6">J3</strain>
    </source>
</reference>
<gene>
    <name evidence="5" type="ORF">O185_06500</name>
</gene>
<dbReference type="PROSITE" id="PS00894">
    <property type="entry name" value="HTH_DEOR_1"/>
    <property type="match status" value="1"/>
</dbReference>
<organism evidence="5 6">
    <name type="scientific">Photorhabdus temperata J3</name>
    <dbReference type="NCBI Taxonomy" id="1389415"/>
    <lineage>
        <taxon>Bacteria</taxon>
        <taxon>Pseudomonadati</taxon>
        <taxon>Pseudomonadota</taxon>
        <taxon>Gammaproteobacteria</taxon>
        <taxon>Enterobacterales</taxon>
        <taxon>Morganellaceae</taxon>
        <taxon>Photorhabdus</taxon>
    </lineage>
</organism>
<dbReference type="EMBL" id="AXDT01000051">
    <property type="protein sequence ID" value="ERT13910.1"/>
    <property type="molecule type" value="Genomic_DNA"/>
</dbReference>
<dbReference type="SUPFAM" id="SSF100950">
    <property type="entry name" value="NagB/RpiA/CoA transferase-like"/>
    <property type="match status" value="1"/>
</dbReference>
<name>U7R2Q5_PHOTE</name>
<dbReference type="PANTHER" id="PTHR30363:SF44">
    <property type="entry name" value="AGA OPERON TRANSCRIPTIONAL REPRESSOR-RELATED"/>
    <property type="match status" value="1"/>
</dbReference>
<dbReference type="InterPro" id="IPR047779">
    <property type="entry name" value="AgaR-like"/>
</dbReference>
<dbReference type="InterPro" id="IPR036388">
    <property type="entry name" value="WH-like_DNA-bd_sf"/>
</dbReference>
<dbReference type="InterPro" id="IPR037171">
    <property type="entry name" value="NagB/RpiA_transferase-like"/>
</dbReference>
<dbReference type="InterPro" id="IPR001034">
    <property type="entry name" value="DeoR_HTH"/>
</dbReference>
<protein>
    <submittedName>
        <fullName evidence="5">DeoR faimly transcriptional regulator</fullName>
    </submittedName>
</protein>
<dbReference type="SMART" id="SM01134">
    <property type="entry name" value="DeoRC"/>
    <property type="match status" value="1"/>
</dbReference>
<evidence type="ECO:0000256" key="2">
    <source>
        <dbReference type="ARBA" id="ARBA00023125"/>
    </source>
</evidence>
<dbReference type="Pfam" id="PF08220">
    <property type="entry name" value="HTH_DeoR"/>
    <property type="match status" value="1"/>
</dbReference>
<dbReference type="SMART" id="SM00420">
    <property type="entry name" value="HTH_DEOR"/>
    <property type="match status" value="1"/>
</dbReference>
<keyword evidence="6" id="KW-1185">Reference proteome</keyword>
<dbReference type="SUPFAM" id="SSF46785">
    <property type="entry name" value="Winged helix' DNA-binding domain"/>
    <property type="match status" value="1"/>
</dbReference>
<dbReference type="InterPro" id="IPR014036">
    <property type="entry name" value="DeoR-like_C"/>
</dbReference>
<dbReference type="NCBIfam" id="NF040755">
    <property type="entry name" value="AgaR"/>
    <property type="match status" value="1"/>
</dbReference>
<dbReference type="Gene3D" id="1.10.10.10">
    <property type="entry name" value="Winged helix-like DNA-binding domain superfamily/Winged helix DNA-binding domain"/>
    <property type="match status" value="1"/>
</dbReference>
<evidence type="ECO:0000259" key="4">
    <source>
        <dbReference type="PROSITE" id="PS51000"/>
    </source>
</evidence>
<dbReference type="GO" id="GO:0003677">
    <property type="term" value="F:DNA binding"/>
    <property type="evidence" value="ECO:0007669"/>
    <property type="project" value="UniProtKB-KW"/>
</dbReference>
<dbReference type="PROSITE" id="PS51000">
    <property type="entry name" value="HTH_DEOR_2"/>
    <property type="match status" value="1"/>
</dbReference>
<proteinExistence type="predicted"/>
<evidence type="ECO:0000313" key="5">
    <source>
        <dbReference type="EMBL" id="ERT13910.1"/>
    </source>
</evidence>
<accession>U7R2Q5</accession>
<evidence type="ECO:0000256" key="1">
    <source>
        <dbReference type="ARBA" id="ARBA00023015"/>
    </source>
</evidence>
<dbReference type="InterPro" id="IPR036390">
    <property type="entry name" value="WH_DNA-bd_sf"/>
</dbReference>
<sequence length="267" mass="29950">MLLKSEEHNGMAMDTVKRREQIIDLLCHEGSVRVEHLSSRFGVSSVTIRNDLRYLEQKGCALRSYGGAMLNQQFAFDRPLQDKGRLNRDVKSRIAARAAQFVKDGDALILDSGSTTTQIVPYLKERRDLVVMTNALNIAYELAGFDQMEVMVLGGSVRQNSYSLYGPAAEQQLRQYRFNTLFLGVDGFDLEAGITTPHPGEAHLNRVMCEVAHEIIAVADASKFGRRSFCMIRQAGQIHRLITDSRIPDNYRRALTELGVDVVIADE</sequence>